<reference evidence="5" key="1">
    <citation type="submission" date="2024-05" db="EMBL/GenBank/DDBJ databases">
        <title>Alkalihalobacillus sp. strain MEB203 novel alkaliphilic bacterium from Lonar Lake, India.</title>
        <authorList>
            <person name="Joshi A."/>
            <person name="Thite S."/>
            <person name="Mengade P."/>
        </authorList>
    </citation>
    <scope>NUCLEOTIDE SEQUENCE</scope>
    <source>
        <strain evidence="5">MEB 203</strain>
    </source>
</reference>
<dbReference type="PANTHER" id="PTHR43531">
    <property type="entry name" value="PROTEIN ICFG"/>
    <property type="match status" value="1"/>
</dbReference>
<proteinExistence type="inferred from homology"/>
<evidence type="ECO:0000259" key="4">
    <source>
        <dbReference type="PROSITE" id="PS50111"/>
    </source>
</evidence>
<dbReference type="PROSITE" id="PS50111">
    <property type="entry name" value="CHEMOTAXIS_TRANSDUC_2"/>
    <property type="match status" value="1"/>
</dbReference>
<dbReference type="Gene3D" id="1.10.287.950">
    <property type="entry name" value="Methyl-accepting chemotaxis protein"/>
    <property type="match status" value="1"/>
</dbReference>
<gene>
    <name evidence="5" type="ORF">N7Z68_17925</name>
</gene>
<dbReference type="CDD" id="cd01068">
    <property type="entry name" value="globin_sensor"/>
    <property type="match status" value="1"/>
</dbReference>
<organism evidence="5 6">
    <name type="scientific">Alkalihalobacterium chitinilyticum</name>
    <dbReference type="NCBI Taxonomy" id="2980103"/>
    <lineage>
        <taxon>Bacteria</taxon>
        <taxon>Bacillati</taxon>
        <taxon>Bacillota</taxon>
        <taxon>Bacilli</taxon>
        <taxon>Bacillales</taxon>
        <taxon>Bacillaceae</taxon>
        <taxon>Alkalihalobacterium</taxon>
    </lineage>
</organism>
<dbReference type="SUPFAM" id="SSF58104">
    <property type="entry name" value="Methyl-accepting chemotaxis protein (MCP) signaling domain"/>
    <property type="match status" value="1"/>
</dbReference>
<dbReference type="Proteomes" id="UP001148125">
    <property type="component" value="Unassembled WGS sequence"/>
</dbReference>
<keyword evidence="1" id="KW-0145">Chemotaxis</keyword>
<dbReference type="InterPro" id="IPR012292">
    <property type="entry name" value="Globin/Proto"/>
</dbReference>
<dbReference type="InterPro" id="IPR051310">
    <property type="entry name" value="MCP_chemotaxis"/>
</dbReference>
<dbReference type="EMBL" id="JAOTPO010000014">
    <property type="protein sequence ID" value="MDE5415241.1"/>
    <property type="molecule type" value="Genomic_DNA"/>
</dbReference>
<evidence type="ECO:0000256" key="1">
    <source>
        <dbReference type="ARBA" id="ARBA00022500"/>
    </source>
</evidence>
<dbReference type="InterPro" id="IPR004090">
    <property type="entry name" value="Chemotax_Me-accpt_rcpt"/>
</dbReference>
<feature type="domain" description="Methyl-accepting transducer" evidence="4">
    <location>
        <begin position="197"/>
        <end position="417"/>
    </location>
</feature>
<name>A0ABT5VIG1_9BACI</name>
<dbReference type="PRINTS" id="PR00260">
    <property type="entry name" value="CHEMTRNSDUCR"/>
</dbReference>
<dbReference type="Pfam" id="PF00015">
    <property type="entry name" value="MCPsignal"/>
    <property type="match status" value="1"/>
</dbReference>
<dbReference type="SUPFAM" id="SSF46458">
    <property type="entry name" value="Globin-like"/>
    <property type="match status" value="1"/>
</dbReference>
<protein>
    <submittedName>
        <fullName evidence="5">Methyl-accepting chemotaxis protein</fullName>
    </submittedName>
</protein>
<dbReference type="SMART" id="SM00283">
    <property type="entry name" value="MA"/>
    <property type="match status" value="1"/>
</dbReference>
<accession>A0ABT5VIG1</accession>
<dbReference type="InterPro" id="IPR039379">
    <property type="entry name" value="Protoglobin_sensor_dom"/>
</dbReference>
<comment type="caution">
    <text evidence="5">The sequence shown here is derived from an EMBL/GenBank/DDBJ whole genome shotgun (WGS) entry which is preliminary data.</text>
</comment>
<dbReference type="Pfam" id="PF11563">
    <property type="entry name" value="Protoglobin"/>
    <property type="match status" value="1"/>
</dbReference>
<comment type="similarity">
    <text evidence="2">Belongs to the methyl-accepting chemotaxis (MCP) protein family.</text>
</comment>
<evidence type="ECO:0000256" key="3">
    <source>
        <dbReference type="PROSITE-ProRule" id="PRU00284"/>
    </source>
</evidence>
<dbReference type="Gene3D" id="1.10.490.10">
    <property type="entry name" value="Globins"/>
    <property type="match status" value="1"/>
</dbReference>
<keyword evidence="6" id="KW-1185">Reference proteome</keyword>
<sequence length="433" mass="48877">MLFQLKKKEEYRPKLELPSGESFKLSDKQKELRLQYMTFYKEHALLLKELQPVILQLSDELLNKTLDHVLKFPMLEKIATTHSSRERLFEVFQFYLRSVFSGEINDQYILQRERIGGAHNKGALPIGWFLATYQLFQTLLIPQLVKHLEHEPEKLGRAIIAVTHAINFDSQMIVETYIQSRINEIESLNHANYQLQEELTAISQELAATIEQTEATTTETAEKAVRIGNDTESTVKSSQNLKNLMTKSEHDMVEMENSFSTLMTEVNVSLEKIEDMKSISNQINTMTAEIEKIADQTNLLALNASIEAARAGEHGKGFSVVATEVRKLAESSKQLSNDIITLVKESNANITSLTNTMNLMTESTETSNSSLKIVKNGLTTVGMEMDQYSTMFQNNKKDIDEIVAAIQEINTATGSLAYLSTSLTEKAENLNAH</sequence>
<dbReference type="InterPro" id="IPR004089">
    <property type="entry name" value="MCPsignal_dom"/>
</dbReference>
<dbReference type="RefSeq" id="WP_275119846.1">
    <property type="nucleotide sequence ID" value="NZ_JAOTPO010000014.1"/>
</dbReference>
<dbReference type="PANTHER" id="PTHR43531:SF11">
    <property type="entry name" value="METHYL-ACCEPTING CHEMOTAXIS PROTEIN 3"/>
    <property type="match status" value="1"/>
</dbReference>
<dbReference type="InterPro" id="IPR009050">
    <property type="entry name" value="Globin-like_sf"/>
</dbReference>
<dbReference type="InterPro" id="IPR044398">
    <property type="entry name" value="Globin-sensor_dom"/>
</dbReference>
<evidence type="ECO:0000313" key="6">
    <source>
        <dbReference type="Proteomes" id="UP001148125"/>
    </source>
</evidence>
<evidence type="ECO:0000256" key="2">
    <source>
        <dbReference type="ARBA" id="ARBA00029447"/>
    </source>
</evidence>
<evidence type="ECO:0000313" key="5">
    <source>
        <dbReference type="EMBL" id="MDE5415241.1"/>
    </source>
</evidence>
<keyword evidence="3" id="KW-0807">Transducer</keyword>